<dbReference type="RefSeq" id="WP_018301061.1">
    <property type="nucleotide sequence ID" value="NZ_KB902276.1"/>
</dbReference>
<dbReference type="SUPFAM" id="SSF103481">
    <property type="entry name" value="Multidrug resistance efflux transporter EmrE"/>
    <property type="match status" value="2"/>
</dbReference>
<evidence type="ECO:0000259" key="7">
    <source>
        <dbReference type="Pfam" id="PF00892"/>
    </source>
</evidence>
<evidence type="ECO:0000313" key="9">
    <source>
        <dbReference type="Proteomes" id="UP000035100"/>
    </source>
</evidence>
<keyword evidence="5 6" id="KW-0472">Membrane</keyword>
<dbReference type="PANTHER" id="PTHR22911:SF6">
    <property type="entry name" value="SOLUTE CARRIER FAMILY 35 MEMBER G1"/>
    <property type="match status" value="1"/>
</dbReference>
<feature type="transmembrane region" description="Helical" evidence="6">
    <location>
        <begin position="74"/>
        <end position="91"/>
    </location>
</feature>
<comment type="similarity">
    <text evidence="2">Belongs to the drug/metabolite transporter (DMT) superfamily. 10 TMS drug/metabolite exporter (DME) (TC 2.A.7.3) family.</text>
</comment>
<dbReference type="STRING" id="1123501.Wenmar_01576"/>
<feature type="transmembrane region" description="Helical" evidence="6">
    <location>
        <begin position="122"/>
        <end position="138"/>
    </location>
</feature>
<dbReference type="PANTHER" id="PTHR22911">
    <property type="entry name" value="ACYL-MALONYL CONDENSING ENZYME-RELATED"/>
    <property type="match status" value="1"/>
</dbReference>
<feature type="domain" description="EamA" evidence="7">
    <location>
        <begin position="6"/>
        <end position="138"/>
    </location>
</feature>
<evidence type="ECO:0000256" key="2">
    <source>
        <dbReference type="ARBA" id="ARBA00009853"/>
    </source>
</evidence>
<evidence type="ECO:0000256" key="3">
    <source>
        <dbReference type="ARBA" id="ARBA00022692"/>
    </source>
</evidence>
<evidence type="ECO:0000313" key="8">
    <source>
        <dbReference type="EMBL" id="KIQ70006.1"/>
    </source>
</evidence>
<dbReference type="Pfam" id="PF00892">
    <property type="entry name" value="EamA"/>
    <property type="match status" value="1"/>
</dbReference>
<dbReference type="Proteomes" id="UP000035100">
    <property type="component" value="Unassembled WGS sequence"/>
</dbReference>
<keyword evidence="3 6" id="KW-0812">Transmembrane</keyword>
<accession>A0A0D0PF59</accession>
<dbReference type="InterPro" id="IPR000620">
    <property type="entry name" value="EamA_dom"/>
</dbReference>
<evidence type="ECO:0000256" key="6">
    <source>
        <dbReference type="SAM" id="Phobius"/>
    </source>
</evidence>
<dbReference type="InterPro" id="IPR037185">
    <property type="entry name" value="EmrE-like"/>
</dbReference>
<comment type="subcellular location">
    <subcellularLocation>
        <location evidence="1">Membrane</location>
        <topology evidence="1">Multi-pass membrane protein</topology>
    </subcellularLocation>
</comment>
<feature type="transmembrane region" description="Helical" evidence="6">
    <location>
        <begin position="280"/>
        <end position="297"/>
    </location>
</feature>
<dbReference type="GO" id="GO:0016020">
    <property type="term" value="C:membrane"/>
    <property type="evidence" value="ECO:0007669"/>
    <property type="project" value="UniProtKB-SubCell"/>
</dbReference>
<proteinExistence type="inferred from homology"/>
<feature type="transmembrane region" description="Helical" evidence="6">
    <location>
        <begin position="97"/>
        <end position="115"/>
    </location>
</feature>
<keyword evidence="4 6" id="KW-1133">Transmembrane helix</keyword>
<comment type="caution">
    <text evidence="8">The sequence shown here is derived from an EMBL/GenBank/DDBJ whole genome shotgun (WGS) entry which is preliminary data.</text>
</comment>
<organism evidence="8 9">
    <name type="scientific">Wenxinia marina DSM 24838</name>
    <dbReference type="NCBI Taxonomy" id="1123501"/>
    <lineage>
        <taxon>Bacteria</taxon>
        <taxon>Pseudomonadati</taxon>
        <taxon>Pseudomonadota</taxon>
        <taxon>Alphaproteobacteria</taxon>
        <taxon>Rhodobacterales</taxon>
        <taxon>Roseobacteraceae</taxon>
        <taxon>Wenxinia</taxon>
    </lineage>
</organism>
<feature type="transmembrane region" description="Helical" evidence="6">
    <location>
        <begin position="144"/>
        <end position="162"/>
    </location>
</feature>
<feature type="transmembrane region" description="Helical" evidence="6">
    <location>
        <begin position="217"/>
        <end position="241"/>
    </location>
</feature>
<dbReference type="OrthoDB" id="9812899at2"/>
<evidence type="ECO:0000256" key="1">
    <source>
        <dbReference type="ARBA" id="ARBA00004141"/>
    </source>
</evidence>
<sequence>MRPALLGPLSAALAVTAFSINDLCIKMMSGDYALHQVVLIRSTIGLAALLAVLVPTLGLAALRPNRPFMHLARGLCVVFANTCFFLGLAALPLAEGVALFFVSPLVIAVFSVIFLRETVGPWRWAAIALGLVGVVIVLRPGTEAFRPAALLPILAAFGYASLHMLTRRIGATESAAAMAVSIQTVFIVVSGVIGLSLGHGAFAGSGDPSIAFLLRGWVWPAAADWPVLALIGLASATGGYFIGQAYRLGEAALVAPFEYLAMPLAMIWGIAFFAEWPDGTALAGIALILGSGLFMIWREARARRPALPDAPRTRR</sequence>
<reference evidence="8 9" key="1">
    <citation type="submission" date="2013-01" db="EMBL/GenBank/DDBJ databases">
        <authorList>
            <person name="Fiebig A."/>
            <person name="Goeker M."/>
            <person name="Klenk H.-P.P."/>
        </authorList>
    </citation>
    <scope>NUCLEOTIDE SEQUENCE [LARGE SCALE GENOMIC DNA]</scope>
    <source>
        <strain evidence="8 9">DSM 24838</strain>
    </source>
</reference>
<feature type="transmembrane region" description="Helical" evidence="6">
    <location>
        <begin position="253"/>
        <end position="274"/>
    </location>
</feature>
<gene>
    <name evidence="8" type="ORF">Wenmar_01576</name>
</gene>
<dbReference type="AlphaFoldDB" id="A0A0D0PF59"/>
<keyword evidence="9" id="KW-1185">Reference proteome</keyword>
<evidence type="ECO:0000256" key="5">
    <source>
        <dbReference type="ARBA" id="ARBA00023136"/>
    </source>
</evidence>
<dbReference type="eggNOG" id="COG0697">
    <property type="taxonomic scope" value="Bacteria"/>
</dbReference>
<protein>
    <submittedName>
        <fullName evidence="8">Putative permease, DMT superfamily</fullName>
    </submittedName>
</protein>
<feature type="transmembrane region" description="Helical" evidence="6">
    <location>
        <begin position="43"/>
        <end position="62"/>
    </location>
</feature>
<dbReference type="Gene3D" id="1.10.3730.20">
    <property type="match status" value="1"/>
</dbReference>
<feature type="transmembrane region" description="Helical" evidence="6">
    <location>
        <begin position="174"/>
        <end position="197"/>
    </location>
</feature>
<evidence type="ECO:0000256" key="4">
    <source>
        <dbReference type="ARBA" id="ARBA00022989"/>
    </source>
</evidence>
<dbReference type="EMBL" id="AONG01000008">
    <property type="protein sequence ID" value="KIQ70006.1"/>
    <property type="molecule type" value="Genomic_DNA"/>
</dbReference>
<name>A0A0D0PF59_9RHOB</name>